<dbReference type="OrthoDB" id="434939at2759"/>
<dbReference type="SUPFAM" id="SSF46934">
    <property type="entry name" value="UBA-like"/>
    <property type="match status" value="1"/>
</dbReference>
<comment type="subcellular location">
    <subcellularLocation>
        <location evidence="1">Nucleus</location>
    </subcellularLocation>
</comment>
<proteinExistence type="predicted"/>
<dbReference type="CDD" id="cd14282">
    <property type="entry name" value="UBA_TDRD3"/>
    <property type="match status" value="1"/>
</dbReference>
<dbReference type="EMBL" id="WBMX01005866">
    <property type="protein sequence ID" value="NXC20043.1"/>
    <property type="molecule type" value="Genomic_DNA"/>
</dbReference>
<evidence type="ECO:0000313" key="5">
    <source>
        <dbReference type="EMBL" id="NXC20043.1"/>
    </source>
</evidence>
<keyword evidence="6" id="KW-1185">Reference proteome</keyword>
<evidence type="ECO:0000256" key="2">
    <source>
        <dbReference type="ARBA" id="ARBA00023242"/>
    </source>
</evidence>
<feature type="domain" description="UBA" evidence="4">
    <location>
        <begin position="89"/>
        <end position="129"/>
    </location>
</feature>
<dbReference type="InterPro" id="IPR009060">
    <property type="entry name" value="UBA-like_sf"/>
</dbReference>
<accession>A0A851LVQ6</accession>
<protein>
    <submittedName>
        <fullName evidence="5">TDRD3 protein</fullName>
    </submittedName>
</protein>
<dbReference type="InterPro" id="IPR041915">
    <property type="entry name" value="UBA_TDRD3"/>
</dbReference>
<organism evidence="5 6">
    <name type="scientific">Corythaeola cristata</name>
    <name type="common">Great blue turaco</name>
    <dbReference type="NCBI Taxonomy" id="103954"/>
    <lineage>
        <taxon>Eukaryota</taxon>
        <taxon>Metazoa</taxon>
        <taxon>Chordata</taxon>
        <taxon>Craniata</taxon>
        <taxon>Vertebrata</taxon>
        <taxon>Euteleostomi</taxon>
        <taxon>Archelosauria</taxon>
        <taxon>Archosauria</taxon>
        <taxon>Dinosauria</taxon>
        <taxon>Saurischia</taxon>
        <taxon>Theropoda</taxon>
        <taxon>Coelurosauria</taxon>
        <taxon>Aves</taxon>
        <taxon>Neognathae</taxon>
        <taxon>Neoaves</taxon>
        <taxon>Otidimorphae</taxon>
        <taxon>Musophagiformes</taxon>
        <taxon>Musophagidae</taxon>
        <taxon>Corythaeola</taxon>
    </lineage>
</organism>
<gene>
    <name evidence="5" type="primary">Tdrd3_0</name>
    <name evidence="5" type="ORF">CORCRI_R04650</name>
</gene>
<dbReference type="PROSITE" id="PS50030">
    <property type="entry name" value="UBA"/>
    <property type="match status" value="1"/>
</dbReference>
<dbReference type="Proteomes" id="UP000621168">
    <property type="component" value="Unassembled WGS sequence"/>
</dbReference>
<dbReference type="Gene3D" id="1.10.8.10">
    <property type="entry name" value="DNA helicase RuvA subunit, C-terminal domain"/>
    <property type="match status" value="1"/>
</dbReference>
<dbReference type="PANTHER" id="PTHR13681">
    <property type="entry name" value="SURVIVAL OF MOTOR NEURON-RELATED-SPLICING FACTOR 30-RELATED"/>
    <property type="match status" value="1"/>
</dbReference>
<evidence type="ECO:0000256" key="1">
    <source>
        <dbReference type="ARBA" id="ARBA00004123"/>
    </source>
</evidence>
<dbReference type="InterPro" id="IPR015940">
    <property type="entry name" value="UBA"/>
</dbReference>
<dbReference type="AlphaFoldDB" id="A0A851LVQ6"/>
<reference evidence="5" key="1">
    <citation type="submission" date="2019-09" db="EMBL/GenBank/DDBJ databases">
        <title>Bird 10,000 Genomes (B10K) Project - Family phase.</title>
        <authorList>
            <person name="Zhang G."/>
        </authorList>
    </citation>
    <scope>NUCLEOTIDE SEQUENCE</scope>
    <source>
        <strain evidence="5">B10K-CU-031-40</strain>
    </source>
</reference>
<feature type="non-terminal residue" evidence="5">
    <location>
        <position position="1"/>
    </location>
</feature>
<comment type="caution">
    <text evidence="5">The sequence shown here is derived from an EMBL/GenBank/DDBJ whole genome shotgun (WGS) entry which is preliminary data.</text>
</comment>
<name>A0A851LVQ6_CORCR</name>
<evidence type="ECO:0000259" key="4">
    <source>
        <dbReference type="PROSITE" id="PS50030"/>
    </source>
</evidence>
<feature type="non-terminal residue" evidence="5">
    <location>
        <position position="183"/>
    </location>
</feature>
<feature type="region of interest" description="Disordered" evidence="3">
    <location>
        <begin position="129"/>
        <end position="169"/>
    </location>
</feature>
<keyword evidence="2" id="KW-0539">Nucleus</keyword>
<evidence type="ECO:0000313" key="6">
    <source>
        <dbReference type="Proteomes" id="UP000621168"/>
    </source>
</evidence>
<dbReference type="GO" id="GO:0005634">
    <property type="term" value="C:nucleus"/>
    <property type="evidence" value="ECO:0007669"/>
    <property type="project" value="UniProtKB-SubCell"/>
</dbReference>
<dbReference type="SMART" id="SM00165">
    <property type="entry name" value="UBA"/>
    <property type="match status" value="1"/>
</dbReference>
<dbReference type="PANTHER" id="PTHR13681:SF24">
    <property type="entry name" value="TUDOR DOMAIN-CONTAINING PROTEIN 3"/>
    <property type="match status" value="1"/>
</dbReference>
<dbReference type="Pfam" id="PF22562">
    <property type="entry name" value="UBA_7"/>
    <property type="match status" value="1"/>
</dbReference>
<sequence length="183" mass="20355">LLQSLAKHNRSNIGTEGGPPPFVPFGQKCASHVQVDSRELDRRKTLQMTNTVKTVADNDEFEKQRTAAIAEVAKSKEVRMHFCMYLLFQVDEKALKHITEMGFSKEAARQALMDNSNSLEAALNFLLNSSKQKPIQGPPPRGKGKGRGRIRPEDEEELGNARPSAPSTLFDFLESKMGTLTVE</sequence>
<evidence type="ECO:0000256" key="3">
    <source>
        <dbReference type="SAM" id="MobiDB-lite"/>
    </source>
</evidence>